<gene>
    <name evidence="1" type="ORF">G3T38_05385</name>
</gene>
<evidence type="ECO:0000313" key="2">
    <source>
        <dbReference type="Proteomes" id="UP000468687"/>
    </source>
</evidence>
<dbReference type="RefSeq" id="WP_163771080.1">
    <property type="nucleotide sequence ID" value="NZ_JAAGXA010000003.1"/>
</dbReference>
<keyword evidence="2" id="KW-1185">Reference proteome</keyword>
<proteinExistence type="predicted"/>
<dbReference type="Proteomes" id="UP000468687">
    <property type="component" value="Unassembled WGS sequence"/>
</dbReference>
<dbReference type="EMBL" id="JAAGXA010000003">
    <property type="protein sequence ID" value="NEN77706.1"/>
    <property type="molecule type" value="Genomic_DNA"/>
</dbReference>
<comment type="caution">
    <text evidence="1">The sequence shown here is derived from an EMBL/GenBank/DDBJ whole genome shotgun (WGS) entry which is preliminary data.</text>
</comment>
<protein>
    <submittedName>
        <fullName evidence="1">Uncharacterized protein</fullName>
    </submittedName>
</protein>
<name>A0A6P0HGQ2_9ACTN</name>
<organism evidence="1 2">
    <name type="scientific">Nocardioides zeae</name>
    <dbReference type="NCBI Taxonomy" id="1457234"/>
    <lineage>
        <taxon>Bacteria</taxon>
        <taxon>Bacillati</taxon>
        <taxon>Actinomycetota</taxon>
        <taxon>Actinomycetes</taxon>
        <taxon>Propionibacteriales</taxon>
        <taxon>Nocardioidaceae</taxon>
        <taxon>Nocardioides</taxon>
    </lineage>
</organism>
<sequence length="183" mass="19177">MSEPQLPPFFRPLRERLPDVDIVVLPPPAPRPEPVPLPAPPDEVARRTADWARELWDGFGAPEPTTTTVRWAPGGTRGAVALEVLLVVTPVDATAALTVLAAADDSLRAPGPLAWHVLAPPTGLARVQASAVAAGVRYAADLVHVPARDRLFLRLTVGDHEVGPDAVATLTAAADAREGVDGA</sequence>
<dbReference type="AlphaFoldDB" id="A0A6P0HGQ2"/>
<evidence type="ECO:0000313" key="1">
    <source>
        <dbReference type="EMBL" id="NEN77706.1"/>
    </source>
</evidence>
<reference evidence="1 2" key="1">
    <citation type="journal article" date="2014" name="Int. J. Syst. Evol. Microbiol.">
        <title>Nocardioides zeae sp. nov., isolated from the stem of Zea mays.</title>
        <authorList>
            <person name="Glaeser S.P."/>
            <person name="McInroy J.A."/>
            <person name="Busse H.J."/>
            <person name="Kampfer P."/>
        </authorList>
    </citation>
    <scope>NUCLEOTIDE SEQUENCE [LARGE SCALE GENOMIC DNA]</scope>
    <source>
        <strain evidence="1 2">JCM 30728</strain>
    </source>
</reference>
<accession>A0A6P0HGQ2</accession>